<dbReference type="InterPro" id="IPR036890">
    <property type="entry name" value="HATPase_C_sf"/>
</dbReference>
<organism evidence="3 4">
    <name type="scientific">Limosilactobacillus avistercoris</name>
    <dbReference type="NCBI Taxonomy" id="2762243"/>
    <lineage>
        <taxon>Bacteria</taxon>
        <taxon>Bacillati</taxon>
        <taxon>Bacillota</taxon>
        <taxon>Bacilli</taxon>
        <taxon>Lactobacillales</taxon>
        <taxon>Lactobacillaceae</taxon>
        <taxon>Limosilactobacillus</taxon>
    </lineage>
</organism>
<dbReference type="EMBL" id="JACSQW010000012">
    <property type="protein sequence ID" value="MBD7895147.1"/>
    <property type="molecule type" value="Genomic_DNA"/>
</dbReference>
<dbReference type="RefSeq" id="WP_191684485.1">
    <property type="nucleotide sequence ID" value="NZ_JACSQW010000012.1"/>
</dbReference>
<feature type="domain" description="Sensor histidine kinase NatK-like C-terminal" evidence="2">
    <location>
        <begin position="306"/>
        <end position="406"/>
    </location>
</feature>
<reference evidence="3 4" key="1">
    <citation type="submission" date="2020-08" db="EMBL/GenBank/DDBJ databases">
        <title>A Genomic Blueprint of the Chicken Gut Microbiome.</title>
        <authorList>
            <person name="Gilroy R."/>
            <person name="Ravi A."/>
            <person name="Getino M."/>
            <person name="Pursley I."/>
            <person name="Horton D.L."/>
            <person name="Alikhan N.-F."/>
            <person name="Baker D."/>
            <person name="Gharbi K."/>
            <person name="Hall N."/>
            <person name="Watson M."/>
            <person name="Adriaenssens E.M."/>
            <person name="Foster-Nyarko E."/>
            <person name="Jarju S."/>
            <person name="Secka A."/>
            <person name="Antonio M."/>
            <person name="Oren A."/>
            <person name="Chaudhuri R."/>
            <person name="La Ragione R.M."/>
            <person name="Hildebrand F."/>
            <person name="Pallen M.J."/>
        </authorList>
    </citation>
    <scope>NUCLEOTIDE SEQUENCE [LARGE SCALE GENOMIC DNA]</scope>
    <source>
        <strain evidence="3 4">Sa3CUN2</strain>
    </source>
</reference>
<comment type="caution">
    <text evidence="3">The sequence shown here is derived from an EMBL/GenBank/DDBJ whole genome shotgun (WGS) entry which is preliminary data.</text>
</comment>
<feature type="transmembrane region" description="Helical" evidence="1">
    <location>
        <begin position="130"/>
        <end position="152"/>
    </location>
</feature>
<feature type="transmembrane region" description="Helical" evidence="1">
    <location>
        <begin position="158"/>
        <end position="176"/>
    </location>
</feature>
<dbReference type="Gene3D" id="3.30.565.10">
    <property type="entry name" value="Histidine kinase-like ATPase, C-terminal domain"/>
    <property type="match status" value="1"/>
</dbReference>
<evidence type="ECO:0000256" key="1">
    <source>
        <dbReference type="SAM" id="Phobius"/>
    </source>
</evidence>
<keyword evidence="1" id="KW-0812">Transmembrane</keyword>
<dbReference type="InterPro" id="IPR032834">
    <property type="entry name" value="NatK-like_C"/>
</dbReference>
<keyword evidence="1" id="KW-1133">Transmembrane helix</keyword>
<dbReference type="PANTHER" id="PTHR40448">
    <property type="entry name" value="TWO-COMPONENT SENSOR HISTIDINE KINASE"/>
    <property type="match status" value="1"/>
</dbReference>
<feature type="transmembrane region" description="Helical" evidence="1">
    <location>
        <begin position="12"/>
        <end position="43"/>
    </location>
</feature>
<dbReference type="PANTHER" id="PTHR40448:SF1">
    <property type="entry name" value="TWO-COMPONENT SENSOR HISTIDINE KINASE"/>
    <property type="match status" value="1"/>
</dbReference>
<sequence length="417" mass="47964">MTKIKSPWWLYLINAFIGISVVNSIPLTYLVLVIIPVLIYFFVVHRNITFTFVASSFIFAYLSYNVITALIGPTVLGIYSSISPETTMAFSNWGANFILLVEGYLTYLLLKSFLKSYQKYTQVVIRQRQIFAWIVNIFFASFELVRFGYHYQILKFPLPVYFLILILYMVITMATMKISANYFAYRDLANNQAVELANLQIYTSHIESMYDDLRRFRHDYKNILLSLRDAIQTGTIEDVRRLFNEIVLPTNNNVEIRTAVLGHLKNIKDLEVKSLVYSKVIAAIEQQIDVTVEVVDPIKLPDNVDQVDILRMISILFDNAINAAVQSEKKQINFSFFTKDDAEYIVVGNSTKEERVDLQKLSGSFKGLSSSRHSLGLRNLRILLAKYPFIQHNLSANHYWVEQVLIIHGAAGKKTEI</sequence>
<name>A0ABR8PD18_9LACO</name>
<keyword evidence="4" id="KW-1185">Reference proteome</keyword>
<evidence type="ECO:0000313" key="3">
    <source>
        <dbReference type="EMBL" id="MBD7895147.1"/>
    </source>
</evidence>
<protein>
    <submittedName>
        <fullName evidence="3">GHKL domain-containing protein</fullName>
    </submittedName>
</protein>
<dbReference type="Pfam" id="PF14501">
    <property type="entry name" value="HATPase_c_5"/>
    <property type="match status" value="1"/>
</dbReference>
<feature type="transmembrane region" description="Helical" evidence="1">
    <location>
        <begin position="93"/>
        <end position="110"/>
    </location>
</feature>
<evidence type="ECO:0000313" key="4">
    <source>
        <dbReference type="Proteomes" id="UP000616837"/>
    </source>
</evidence>
<keyword evidence="1" id="KW-0472">Membrane</keyword>
<gene>
    <name evidence="3" type="ORF">H9564_05425</name>
</gene>
<evidence type="ECO:0000259" key="2">
    <source>
        <dbReference type="Pfam" id="PF14501"/>
    </source>
</evidence>
<feature type="transmembrane region" description="Helical" evidence="1">
    <location>
        <begin position="50"/>
        <end position="73"/>
    </location>
</feature>
<proteinExistence type="predicted"/>
<dbReference type="Proteomes" id="UP000616837">
    <property type="component" value="Unassembled WGS sequence"/>
</dbReference>
<accession>A0ABR8PD18</accession>